<feature type="chain" id="PRO_5034102198" evidence="10">
    <location>
        <begin position="22"/>
        <end position="185"/>
    </location>
</feature>
<evidence type="ECO:0000256" key="8">
    <source>
        <dbReference type="RuleBase" id="RU000406"/>
    </source>
</evidence>
<dbReference type="GO" id="GO:0005576">
    <property type="term" value="C:extracellular region"/>
    <property type="evidence" value="ECO:0007669"/>
    <property type="project" value="UniProtKB-SubCell"/>
</dbReference>
<evidence type="ECO:0000313" key="13">
    <source>
        <dbReference type="Proteomes" id="UP000694385"/>
    </source>
</evidence>
<organism evidence="12 13">
    <name type="scientific">Jaculus jaculus</name>
    <name type="common">Lesser Egyptian jerboa</name>
    <dbReference type="NCBI Taxonomy" id="51337"/>
    <lineage>
        <taxon>Eukaryota</taxon>
        <taxon>Metazoa</taxon>
        <taxon>Chordata</taxon>
        <taxon>Craniata</taxon>
        <taxon>Vertebrata</taxon>
        <taxon>Euteleostomi</taxon>
        <taxon>Mammalia</taxon>
        <taxon>Eutheria</taxon>
        <taxon>Euarchontoglires</taxon>
        <taxon>Glires</taxon>
        <taxon>Rodentia</taxon>
        <taxon>Myomorpha</taxon>
        <taxon>Dipodoidea</taxon>
        <taxon>Dipodidae</taxon>
        <taxon>Dipodinae</taxon>
        <taxon>Jaculus</taxon>
    </lineage>
</organism>
<feature type="region of interest" description="Disordered" evidence="9">
    <location>
        <begin position="134"/>
        <end position="167"/>
    </location>
</feature>
<dbReference type="SMART" id="SM00078">
    <property type="entry name" value="IlGF"/>
    <property type="match status" value="1"/>
</dbReference>
<dbReference type="InterPro" id="IPR022353">
    <property type="entry name" value="Insulin_CS"/>
</dbReference>
<dbReference type="GeneID" id="101600997"/>
<dbReference type="GeneTree" id="ENSGT00940000154434"/>
<dbReference type="Pfam" id="PF00049">
    <property type="entry name" value="Insulin"/>
    <property type="match status" value="1"/>
</dbReference>
<dbReference type="GO" id="GO:0005179">
    <property type="term" value="F:hormone activity"/>
    <property type="evidence" value="ECO:0007669"/>
    <property type="project" value="UniProtKB-KW"/>
</dbReference>
<keyword evidence="6" id="KW-0372">Hormone</keyword>
<dbReference type="InterPro" id="IPR022421">
    <property type="entry name" value="Relaxin"/>
</dbReference>
<evidence type="ECO:0000259" key="11">
    <source>
        <dbReference type="SMART" id="SM00078"/>
    </source>
</evidence>
<dbReference type="PROSITE" id="PS00262">
    <property type="entry name" value="INSULIN"/>
    <property type="match status" value="1"/>
</dbReference>
<proteinExistence type="inferred from homology"/>
<evidence type="ECO:0000256" key="7">
    <source>
        <dbReference type="ARBA" id="ARBA00023157"/>
    </source>
</evidence>
<keyword evidence="7" id="KW-1015">Disulfide bond</keyword>
<dbReference type="Proteomes" id="UP000694385">
    <property type="component" value="Unassembled WGS sequence"/>
</dbReference>
<dbReference type="PANTHER" id="PTHR12004">
    <property type="entry name" value="RELAXIN"/>
    <property type="match status" value="1"/>
</dbReference>
<keyword evidence="4 8" id="KW-0964">Secreted</keyword>
<evidence type="ECO:0000256" key="9">
    <source>
        <dbReference type="SAM" id="MobiDB-lite"/>
    </source>
</evidence>
<evidence type="ECO:0000256" key="6">
    <source>
        <dbReference type="ARBA" id="ARBA00022702"/>
    </source>
</evidence>
<evidence type="ECO:0000256" key="1">
    <source>
        <dbReference type="ARBA" id="ARBA00004613"/>
    </source>
</evidence>
<dbReference type="Ensembl" id="ENSJJAT00000016625.1">
    <property type="protein sequence ID" value="ENSJJAP00000010171.1"/>
    <property type="gene ID" value="ENSJJAG00000013838.1"/>
</dbReference>
<sequence length="185" mass="20664">MALAFSLQLLGFWLLLSLASAARVSEEWMDQVVRICGREFVRTGIRICGTSMGRMALSQEESPLLSEPSAEIVPSNIDQDAEPLTMMLEFNPNLLQELKAMGSERSSSLLNLQHNGPAFKDSSLSFEKFKNTIPNKQNEAEDNSPSEQKHLGLEPHSRKKRQSDTSLSRQCCQVGCTRRSIAKFC</sequence>
<keyword evidence="13" id="KW-1185">Reference proteome</keyword>
<dbReference type="CDD" id="cd04365">
    <property type="entry name" value="IlGF_relaxin_like"/>
    <property type="match status" value="1"/>
</dbReference>
<protein>
    <submittedName>
        <fullName evidence="12">Relaxin 1</fullName>
    </submittedName>
</protein>
<dbReference type="AlphaFoldDB" id="A0A8C5KML4"/>
<dbReference type="InterPro" id="IPR051042">
    <property type="entry name" value="Repro_Hormone_Insulin-like"/>
</dbReference>
<accession>A0A8C5KML4</accession>
<name>A0A8C5KML4_JACJA</name>
<reference evidence="12" key="2">
    <citation type="submission" date="2025-09" db="UniProtKB">
        <authorList>
            <consortium name="Ensembl"/>
        </authorList>
    </citation>
    <scope>IDENTIFICATION</scope>
</reference>
<feature type="domain" description="Insulin-like" evidence="11">
    <location>
        <begin position="33"/>
        <end position="185"/>
    </location>
</feature>
<dbReference type="SUPFAM" id="SSF56994">
    <property type="entry name" value="Insulin-like"/>
    <property type="match status" value="1"/>
</dbReference>
<evidence type="ECO:0000256" key="4">
    <source>
        <dbReference type="ARBA" id="ARBA00022525"/>
    </source>
</evidence>
<dbReference type="PANTHER" id="PTHR12004:SF13">
    <property type="entry name" value="PRORELAXIN H2"/>
    <property type="match status" value="1"/>
</dbReference>
<evidence type="ECO:0000313" key="12">
    <source>
        <dbReference type="Ensembl" id="ENSJJAP00000010171.1"/>
    </source>
</evidence>
<gene>
    <name evidence="12" type="primary">LOC101600997</name>
</gene>
<dbReference type="InterPro" id="IPR016179">
    <property type="entry name" value="Insulin-like"/>
</dbReference>
<dbReference type="OrthoDB" id="10256697at2759"/>
<feature type="compositionally biased region" description="Basic and acidic residues" evidence="9">
    <location>
        <begin position="147"/>
        <end position="156"/>
    </location>
</feature>
<evidence type="ECO:0000256" key="5">
    <source>
        <dbReference type="ARBA" id="ARBA00022685"/>
    </source>
</evidence>
<dbReference type="InterPro" id="IPR036438">
    <property type="entry name" value="Insulin-like_sf"/>
</dbReference>
<evidence type="ECO:0000256" key="10">
    <source>
        <dbReference type="SAM" id="SignalP"/>
    </source>
</evidence>
<comment type="similarity">
    <text evidence="2 8">Belongs to the insulin family.</text>
</comment>
<keyword evidence="10" id="KW-0732">Signal</keyword>
<reference evidence="12" key="1">
    <citation type="submission" date="2025-08" db="UniProtKB">
        <authorList>
            <consortium name="Ensembl"/>
        </authorList>
    </citation>
    <scope>IDENTIFICATION</scope>
</reference>
<keyword evidence="5" id="KW-0165">Cleavage on pair of basic residues</keyword>
<dbReference type="OMA" id="TINMMSE"/>
<comment type="subunit">
    <text evidence="3">Heterodimer of a B chain and an A chain linked by two disulfide bonds.</text>
</comment>
<evidence type="ECO:0000256" key="3">
    <source>
        <dbReference type="ARBA" id="ARBA00011207"/>
    </source>
</evidence>
<feature type="signal peptide" evidence="10">
    <location>
        <begin position="1"/>
        <end position="21"/>
    </location>
</feature>
<comment type="subcellular location">
    <subcellularLocation>
        <location evidence="1 8">Secreted</location>
    </subcellularLocation>
</comment>
<evidence type="ECO:0000256" key="2">
    <source>
        <dbReference type="ARBA" id="ARBA00009034"/>
    </source>
</evidence>
<dbReference type="PRINTS" id="PR02004">
    <property type="entry name" value="RELAXIN"/>
</dbReference>